<reference evidence="1 2" key="1">
    <citation type="journal article" date="2019" name="Sci. Rep.">
        <title>Orb-weaving spider Araneus ventricosus genome elucidates the spidroin gene catalogue.</title>
        <authorList>
            <person name="Kono N."/>
            <person name="Nakamura H."/>
            <person name="Ohtoshi R."/>
            <person name="Moran D.A.P."/>
            <person name="Shinohara A."/>
            <person name="Yoshida Y."/>
            <person name="Fujiwara M."/>
            <person name="Mori M."/>
            <person name="Tomita M."/>
            <person name="Arakawa K."/>
        </authorList>
    </citation>
    <scope>NUCLEOTIDE SEQUENCE [LARGE SCALE GENOMIC DNA]</scope>
</reference>
<name>A0A4Y2C760_ARAVE</name>
<evidence type="ECO:0000313" key="2">
    <source>
        <dbReference type="Proteomes" id="UP000499080"/>
    </source>
</evidence>
<evidence type="ECO:0000313" key="1">
    <source>
        <dbReference type="EMBL" id="GBL99164.1"/>
    </source>
</evidence>
<proteinExistence type="predicted"/>
<keyword evidence="2" id="KW-1185">Reference proteome</keyword>
<gene>
    <name evidence="1" type="ORF">AVEN_64151_1</name>
</gene>
<protein>
    <submittedName>
        <fullName evidence="1">Uncharacterized protein</fullName>
    </submittedName>
</protein>
<dbReference type="Proteomes" id="UP000499080">
    <property type="component" value="Unassembled WGS sequence"/>
</dbReference>
<sequence>MSRDEEFTSCAAHLTRRVLHLEKKKMAVAMPFFTSEGTGKSRRSRCFVRIRPNRYFNHDGKAMLQKDVEGPLHEVRFMAPSSKWHHYFTSKHQPTEGHIRIILYSPNDILKFQEASFPTD</sequence>
<comment type="caution">
    <text evidence="1">The sequence shown here is derived from an EMBL/GenBank/DDBJ whole genome shotgun (WGS) entry which is preliminary data.</text>
</comment>
<dbReference type="AlphaFoldDB" id="A0A4Y2C760"/>
<dbReference type="EMBL" id="BGPR01000145">
    <property type="protein sequence ID" value="GBL99164.1"/>
    <property type="molecule type" value="Genomic_DNA"/>
</dbReference>
<organism evidence="1 2">
    <name type="scientific">Araneus ventricosus</name>
    <name type="common">Orbweaver spider</name>
    <name type="synonym">Epeira ventricosa</name>
    <dbReference type="NCBI Taxonomy" id="182803"/>
    <lineage>
        <taxon>Eukaryota</taxon>
        <taxon>Metazoa</taxon>
        <taxon>Ecdysozoa</taxon>
        <taxon>Arthropoda</taxon>
        <taxon>Chelicerata</taxon>
        <taxon>Arachnida</taxon>
        <taxon>Araneae</taxon>
        <taxon>Araneomorphae</taxon>
        <taxon>Entelegynae</taxon>
        <taxon>Araneoidea</taxon>
        <taxon>Araneidae</taxon>
        <taxon>Araneus</taxon>
    </lineage>
</organism>
<accession>A0A4Y2C760</accession>